<feature type="domain" description="DAGKc" evidence="5">
    <location>
        <begin position="123"/>
        <end position="274"/>
    </location>
</feature>
<evidence type="ECO:0000313" key="7">
    <source>
        <dbReference type="EMBL" id="ODH40101.1"/>
    </source>
</evidence>
<dbReference type="InterPro" id="IPR011146">
    <property type="entry name" value="HIT-like"/>
</dbReference>
<dbReference type="GO" id="GO:0016301">
    <property type="term" value="F:kinase activity"/>
    <property type="evidence" value="ECO:0007669"/>
    <property type="project" value="InterPro"/>
</dbReference>
<dbReference type="PANTHER" id="PTHR46648">
    <property type="entry name" value="HIT FAMILY PROTEIN 1"/>
    <property type="match status" value="1"/>
</dbReference>
<dbReference type="PROSITE" id="PS50146">
    <property type="entry name" value="DAGK"/>
    <property type="match status" value="1"/>
</dbReference>
<evidence type="ECO:0000256" key="1">
    <source>
        <dbReference type="PIRSR" id="PIRSR601310-1"/>
    </source>
</evidence>
<feature type="compositionally biased region" description="Low complexity" evidence="4">
    <location>
        <begin position="8"/>
        <end position="26"/>
    </location>
</feature>
<dbReference type="SUPFAM" id="SSF111331">
    <property type="entry name" value="NAD kinase/diacylglycerol kinase-like"/>
    <property type="match status" value="1"/>
</dbReference>
<dbReference type="InterPro" id="IPR016064">
    <property type="entry name" value="NAD/diacylglycerol_kinase_sf"/>
</dbReference>
<gene>
    <name evidence="7" type="ORF">ACO22_01682</name>
</gene>
<evidence type="ECO:0000259" key="5">
    <source>
        <dbReference type="PROSITE" id="PS50146"/>
    </source>
</evidence>
<dbReference type="VEuPathDB" id="FungiDB:PABG_04476"/>
<dbReference type="CDD" id="cd01277">
    <property type="entry name" value="HINT_subgroup"/>
    <property type="match status" value="1"/>
</dbReference>
<comment type="caution">
    <text evidence="7">The sequence shown here is derived from an EMBL/GenBank/DDBJ whole genome shotgun (WGS) entry which is preliminary data.</text>
</comment>
<name>A0A1D2JKT8_PARBR</name>
<organism evidence="7 8">
    <name type="scientific">Paracoccidioides brasiliensis</name>
    <dbReference type="NCBI Taxonomy" id="121759"/>
    <lineage>
        <taxon>Eukaryota</taxon>
        <taxon>Fungi</taxon>
        <taxon>Dikarya</taxon>
        <taxon>Ascomycota</taxon>
        <taxon>Pezizomycotina</taxon>
        <taxon>Eurotiomycetes</taxon>
        <taxon>Eurotiomycetidae</taxon>
        <taxon>Onygenales</taxon>
        <taxon>Ajellomycetaceae</taxon>
        <taxon>Paracoccidioides</taxon>
    </lineage>
</organism>
<dbReference type="AlphaFoldDB" id="A0A1D2JKT8"/>
<reference evidence="7 8" key="1">
    <citation type="submission" date="2016-06" db="EMBL/GenBank/DDBJ databases">
        <authorList>
            <person name="Kjaerup R.B."/>
            <person name="Dalgaard T.S."/>
            <person name="Juul-Madsen H.R."/>
        </authorList>
    </citation>
    <scope>NUCLEOTIDE SEQUENCE [LARGE SCALE GENOMIC DNA]</scope>
    <source>
        <strain evidence="7 8">Pb300</strain>
    </source>
</reference>
<dbReference type="Pfam" id="PF01230">
    <property type="entry name" value="HIT"/>
    <property type="match status" value="1"/>
</dbReference>
<accession>A0A1D2JKT8</accession>
<evidence type="ECO:0000259" key="6">
    <source>
        <dbReference type="PROSITE" id="PS51084"/>
    </source>
</evidence>
<dbReference type="Pfam" id="PF00781">
    <property type="entry name" value="DAGK_cat"/>
    <property type="match status" value="1"/>
</dbReference>
<dbReference type="EMBL" id="LZYO01000044">
    <property type="protein sequence ID" value="ODH40101.1"/>
    <property type="molecule type" value="Genomic_DNA"/>
</dbReference>
<evidence type="ECO:0000256" key="4">
    <source>
        <dbReference type="SAM" id="MobiDB-lite"/>
    </source>
</evidence>
<evidence type="ECO:0008006" key="9">
    <source>
        <dbReference type="Google" id="ProtNLM"/>
    </source>
</evidence>
<dbReference type="PROSITE" id="PS51084">
    <property type="entry name" value="HIT_2"/>
    <property type="match status" value="1"/>
</dbReference>
<dbReference type="Gene3D" id="3.40.50.10330">
    <property type="entry name" value="Probable inorganic polyphosphate/atp-NAD kinase, domain 1"/>
    <property type="match status" value="1"/>
</dbReference>
<evidence type="ECO:0000256" key="3">
    <source>
        <dbReference type="PROSITE-ProRule" id="PRU00464"/>
    </source>
</evidence>
<dbReference type="Gene3D" id="3.30.428.10">
    <property type="entry name" value="HIT-like"/>
    <property type="match status" value="1"/>
</dbReference>
<feature type="domain" description="HIT" evidence="6">
    <location>
        <begin position="479"/>
        <end position="582"/>
    </location>
</feature>
<dbReference type="VEuPathDB" id="FungiDB:PABG_03575"/>
<dbReference type="SUPFAM" id="SSF54197">
    <property type="entry name" value="HIT-like"/>
    <property type="match status" value="1"/>
</dbReference>
<dbReference type="VEuPathDB" id="FungiDB:PADG_04869"/>
<dbReference type="PROSITE" id="PS00892">
    <property type="entry name" value="HIT_1"/>
    <property type="match status" value="1"/>
</dbReference>
<dbReference type="Gene3D" id="2.60.200.40">
    <property type="match status" value="1"/>
</dbReference>
<feature type="active site" description="Tele-AMP-histidine intermediate" evidence="1">
    <location>
        <position position="569"/>
    </location>
</feature>
<feature type="region of interest" description="Disordered" evidence="4">
    <location>
        <begin position="1"/>
        <end position="39"/>
    </location>
</feature>
<evidence type="ECO:0000313" key="8">
    <source>
        <dbReference type="Proteomes" id="UP000242814"/>
    </source>
</evidence>
<dbReference type="InterPro" id="IPR019808">
    <property type="entry name" value="Histidine_triad_CS"/>
</dbReference>
<feature type="short sequence motif" description="Histidine triad motif" evidence="2 3">
    <location>
        <begin position="567"/>
        <end position="571"/>
    </location>
</feature>
<dbReference type="Proteomes" id="UP000242814">
    <property type="component" value="Unassembled WGS sequence"/>
</dbReference>
<dbReference type="PRINTS" id="PR00332">
    <property type="entry name" value="HISTRIAD"/>
</dbReference>
<dbReference type="InterPro" id="IPR001206">
    <property type="entry name" value="Diacylglycerol_kinase_cat_dom"/>
</dbReference>
<dbReference type="InterPro" id="IPR001310">
    <property type="entry name" value="Histidine_triad_HIT"/>
</dbReference>
<dbReference type="InterPro" id="IPR017438">
    <property type="entry name" value="ATP-NAD_kinase_N"/>
</dbReference>
<evidence type="ECO:0000256" key="2">
    <source>
        <dbReference type="PIRSR" id="PIRSR601310-3"/>
    </source>
</evidence>
<sequence>MGPTSIPSIGLVDLSSISDDSSSESLTWTGEGSSGKEHTVQRSQIVAIFPCPENKKLLSYIWLEDSISPPSSSALDEQPEQQYRLKRFESAGECPAPLSQFVFKPRPPHGHKPHHHLYPSTTAHEPNLHIIISTKSGTQRASSFYTTALKPLLAFLNLAEHSDYCTHLTQSPQTITQLAQCIFLPRAQLGIEQTIILLAGDGGLVDLIQVLLSECRSSDVFRCPVVCLVPMGTGNAMANSAEIISGRDVTVGLRVLVGGVEKGLPTFRVGFSEGARYVTDEGGGGGRELICGGDGGEGGKGLEIFGVVVFSWGMHASLVADSDTAEYRRFGRERFHMAAKELLFPSDGSPAHVYKGQVMVTTTKGKGGVLQTRPLKQTEHMYVLVTLCSTLEKGFTISPESRPLDGRLRFVYFGPLGSEEIMEIMQLAATGGRHVMEKRDVVDYEEVEGLRIDFCEGEREERWRRPGRFEMAAAVAACIFCKIVKGDIPCFKIFESERVLAFLDIQPLSKGHALVIPKFHGAKLTDIPDQDLSELLPVAKKIATASGAVDFNILQNNGRLAHQFVDHVHVHMIPKPNEKEGLTVGWPAYDAVKDDLKVLCEELKSKM</sequence>
<dbReference type="InterPro" id="IPR036265">
    <property type="entry name" value="HIT-like_sf"/>
</dbReference>
<dbReference type="PANTHER" id="PTHR46648:SF1">
    <property type="entry name" value="ADENOSINE 5'-MONOPHOSPHORAMIDASE HNT1"/>
    <property type="match status" value="1"/>
</dbReference>
<protein>
    <recommendedName>
        <fullName evidence="9">HIT domain-containing protein</fullName>
    </recommendedName>
</protein>
<proteinExistence type="predicted"/>
<dbReference type="VEuPathDB" id="FungiDB:PADG_11071"/>
<dbReference type="InterPro" id="IPR039384">
    <property type="entry name" value="HINT"/>
</dbReference>
<dbReference type="GO" id="GO:0009117">
    <property type="term" value="P:nucleotide metabolic process"/>
    <property type="evidence" value="ECO:0007669"/>
    <property type="project" value="TreeGrafter"/>
</dbReference>